<evidence type="ECO:0000313" key="1">
    <source>
        <dbReference type="EMBL" id="KRL91605.1"/>
    </source>
</evidence>
<dbReference type="Proteomes" id="UP000050816">
    <property type="component" value="Unassembled WGS sequence"/>
</dbReference>
<name>A0A0R1UKX0_9LACO</name>
<dbReference type="PATRIC" id="fig|1423760.3.peg.1054"/>
<dbReference type="EMBL" id="AZFK01000018">
    <property type="protein sequence ID" value="KRL91605.1"/>
    <property type="molecule type" value="Genomic_DNA"/>
</dbReference>
<dbReference type="AlphaFoldDB" id="A0A0R1UKX0"/>
<gene>
    <name evidence="1" type="ORF">FC43_GL001019</name>
</gene>
<proteinExistence type="predicted"/>
<protein>
    <submittedName>
        <fullName evidence="1">Uncharacterized protein</fullName>
    </submittedName>
</protein>
<sequence length="108" mass="12533">MDPETIEYERGYFDAQQDVLKQVLDMYQKVCIAENAYINDLGGYNDNYNQRLFALEDVAMYLDVDGLNLCRAIKKAINQRTYTEVIDDKGRIDYKQIAGPREPEQAIL</sequence>
<reference evidence="1 2" key="1">
    <citation type="journal article" date="2015" name="Genome Announc.">
        <title>Expanding the biotechnology potential of lactobacilli through comparative genomics of 213 strains and associated genera.</title>
        <authorList>
            <person name="Sun Z."/>
            <person name="Harris H.M."/>
            <person name="McCann A."/>
            <person name="Guo C."/>
            <person name="Argimon S."/>
            <person name="Zhang W."/>
            <person name="Yang X."/>
            <person name="Jeffery I.B."/>
            <person name="Cooney J.C."/>
            <person name="Kagawa T.F."/>
            <person name="Liu W."/>
            <person name="Song Y."/>
            <person name="Salvetti E."/>
            <person name="Wrobel A."/>
            <person name="Rasinkangas P."/>
            <person name="Parkhill J."/>
            <person name="Rea M.C."/>
            <person name="O'Sullivan O."/>
            <person name="Ritari J."/>
            <person name="Douillard F.P."/>
            <person name="Paul Ross R."/>
            <person name="Yang R."/>
            <person name="Briner A.E."/>
            <person name="Felis G.E."/>
            <person name="de Vos W.M."/>
            <person name="Barrangou R."/>
            <person name="Klaenhammer T.R."/>
            <person name="Caufield P.W."/>
            <person name="Cui Y."/>
            <person name="Zhang H."/>
            <person name="O'Toole P.W."/>
        </authorList>
    </citation>
    <scope>NUCLEOTIDE SEQUENCE [LARGE SCALE GENOMIC DNA]</scope>
    <source>
        <strain evidence="1 2">DSM 15946</strain>
    </source>
</reference>
<organism evidence="1 2">
    <name type="scientific">Limosilactobacillus ingluviei DSM 15946</name>
    <dbReference type="NCBI Taxonomy" id="1423760"/>
    <lineage>
        <taxon>Bacteria</taxon>
        <taxon>Bacillati</taxon>
        <taxon>Bacillota</taxon>
        <taxon>Bacilli</taxon>
        <taxon>Lactobacillales</taxon>
        <taxon>Lactobacillaceae</taxon>
        <taxon>Limosilactobacillus</taxon>
    </lineage>
</organism>
<dbReference type="RefSeq" id="WP_056953924.1">
    <property type="nucleotide sequence ID" value="NZ_AZFK01000018.1"/>
</dbReference>
<evidence type="ECO:0000313" key="2">
    <source>
        <dbReference type="Proteomes" id="UP000050816"/>
    </source>
</evidence>
<accession>A0A0R1UKX0</accession>
<comment type="caution">
    <text evidence="1">The sequence shown here is derived from an EMBL/GenBank/DDBJ whole genome shotgun (WGS) entry which is preliminary data.</text>
</comment>